<dbReference type="AlphaFoldDB" id="A0AAD4XNC8"/>
<gene>
    <name evidence="3" type="ORF">MKW98_004041</name>
</gene>
<evidence type="ECO:0000313" key="3">
    <source>
        <dbReference type="EMBL" id="KAI3929887.1"/>
    </source>
</evidence>
<dbReference type="SMART" id="SM00028">
    <property type="entry name" value="TPR"/>
    <property type="match status" value="3"/>
</dbReference>
<proteinExistence type="predicted"/>
<dbReference type="PANTHER" id="PTHR46224:SF67">
    <property type="entry name" value="HSP70-HSP90 ORGANIZING PROTEIN 3-LIKE"/>
    <property type="match status" value="1"/>
</dbReference>
<dbReference type="InterPro" id="IPR011990">
    <property type="entry name" value="TPR-like_helical_dom_sf"/>
</dbReference>
<keyword evidence="4" id="KW-1185">Reference proteome</keyword>
<dbReference type="InterPro" id="IPR051616">
    <property type="entry name" value="Cul2-RING_E3_ligase_SR"/>
</dbReference>
<keyword evidence="2" id="KW-0802">TPR repeat</keyword>
<evidence type="ECO:0000256" key="2">
    <source>
        <dbReference type="PROSITE-ProRule" id="PRU00339"/>
    </source>
</evidence>
<dbReference type="SUPFAM" id="SSF48452">
    <property type="entry name" value="TPR-like"/>
    <property type="match status" value="1"/>
</dbReference>
<organism evidence="3 4">
    <name type="scientific">Papaver atlanticum</name>
    <dbReference type="NCBI Taxonomy" id="357466"/>
    <lineage>
        <taxon>Eukaryota</taxon>
        <taxon>Viridiplantae</taxon>
        <taxon>Streptophyta</taxon>
        <taxon>Embryophyta</taxon>
        <taxon>Tracheophyta</taxon>
        <taxon>Spermatophyta</taxon>
        <taxon>Magnoliopsida</taxon>
        <taxon>Ranunculales</taxon>
        <taxon>Papaveraceae</taxon>
        <taxon>Papaveroideae</taxon>
        <taxon>Papaver</taxon>
    </lineage>
</organism>
<accession>A0AAD4XNC8</accession>
<dbReference type="PROSITE" id="PS50297">
    <property type="entry name" value="ANK_REP_REGION"/>
    <property type="match status" value="4"/>
</dbReference>
<dbReference type="InterPro" id="IPR019734">
    <property type="entry name" value="TPR_rpt"/>
</dbReference>
<evidence type="ECO:0000313" key="4">
    <source>
        <dbReference type="Proteomes" id="UP001202328"/>
    </source>
</evidence>
<feature type="repeat" description="ANK" evidence="1">
    <location>
        <begin position="186"/>
        <end position="218"/>
    </location>
</feature>
<keyword evidence="1" id="KW-0040">ANK repeat</keyword>
<comment type="caution">
    <text evidence="3">The sequence shown here is derived from an EMBL/GenBank/DDBJ whole genome shotgun (WGS) entry which is preliminary data.</text>
</comment>
<dbReference type="SUPFAM" id="SSF48403">
    <property type="entry name" value="Ankyrin repeat"/>
    <property type="match status" value="1"/>
</dbReference>
<reference evidence="3" key="1">
    <citation type="submission" date="2022-04" db="EMBL/GenBank/DDBJ databases">
        <title>A functionally conserved STORR gene fusion in Papaver species that diverged 16.8 million years ago.</title>
        <authorList>
            <person name="Catania T."/>
        </authorList>
    </citation>
    <scope>NUCLEOTIDE SEQUENCE</scope>
    <source>
        <strain evidence="3">S-188037</strain>
    </source>
</reference>
<dbReference type="PROSITE" id="PS50088">
    <property type="entry name" value="ANK_REPEAT"/>
    <property type="match status" value="4"/>
</dbReference>
<dbReference type="InterPro" id="IPR036770">
    <property type="entry name" value="Ankyrin_rpt-contain_sf"/>
</dbReference>
<dbReference type="Gene3D" id="1.25.40.10">
    <property type="entry name" value="Tetratricopeptide repeat domain"/>
    <property type="match status" value="1"/>
</dbReference>
<feature type="repeat" description="ANK" evidence="1">
    <location>
        <begin position="251"/>
        <end position="283"/>
    </location>
</feature>
<dbReference type="PANTHER" id="PTHR46224">
    <property type="entry name" value="ANKYRIN REPEAT FAMILY PROTEIN"/>
    <property type="match status" value="1"/>
</dbReference>
<protein>
    <submittedName>
        <fullName evidence="3">Uncharacterized protein</fullName>
    </submittedName>
</protein>
<sequence length="470" mass="51196">MGRKSENPKIQSSEVQKSKFLQAMDQGILDQGIFRSELFMTAYTGNLDRFKRLALEHSEAQGIEVGKAIGKLVDVGGKGLGKLFDEGGRGCLHFAAEGGSLNVCKYLLETLKVDVDSIDGKGYTPLCRAIEKGHLDTVRYLLEKGANADAPDDTNYTPLQIAAKSGDTKIIASLLSKGVHLDVANRAGTALEMAAQLGHQNAVKMLLDHGANPNVASPGLHRPLILAIYAKSWESVELLLQAGADPNAVSCGSTPLIAAARDGRIDVVMRLLEAGADPNYKMNVGLTALEMAAVLCNYQSVGVLFPVTSRIPTYPDWSIAGLLSHVCSDANKMQRKAHEMEKFRQVKSKGRDAFQGEQYHMAAHCYAEALEISPKDPAVLSNLSACYARLGEGNLALDYAMKCISERREWPKAHYRFGVAFNVQKMYGEAADAFNKGLTLDPRNKELKDAYMKAIENKMNSLKVEEDNAE</sequence>
<dbReference type="InterPro" id="IPR002110">
    <property type="entry name" value="Ankyrin_rpt"/>
</dbReference>
<dbReference type="PRINTS" id="PR01415">
    <property type="entry name" value="ANKYRIN"/>
</dbReference>
<feature type="repeat" description="ANK" evidence="1">
    <location>
        <begin position="121"/>
        <end position="153"/>
    </location>
</feature>
<feature type="repeat" description="TPR" evidence="2">
    <location>
        <begin position="411"/>
        <end position="444"/>
    </location>
</feature>
<dbReference type="Gene3D" id="1.25.40.20">
    <property type="entry name" value="Ankyrin repeat-containing domain"/>
    <property type="match status" value="2"/>
</dbReference>
<feature type="repeat" description="ANK" evidence="1">
    <location>
        <begin position="154"/>
        <end position="186"/>
    </location>
</feature>
<dbReference type="PROSITE" id="PS50005">
    <property type="entry name" value="TPR"/>
    <property type="match status" value="1"/>
</dbReference>
<dbReference type="Proteomes" id="UP001202328">
    <property type="component" value="Unassembled WGS sequence"/>
</dbReference>
<evidence type="ECO:0000256" key="1">
    <source>
        <dbReference type="PROSITE-ProRule" id="PRU00023"/>
    </source>
</evidence>
<dbReference type="SMART" id="SM00248">
    <property type="entry name" value="ANK"/>
    <property type="match status" value="6"/>
</dbReference>
<dbReference type="Pfam" id="PF12796">
    <property type="entry name" value="Ank_2"/>
    <property type="match status" value="3"/>
</dbReference>
<name>A0AAD4XNC8_9MAGN</name>
<dbReference type="EMBL" id="JAJJMB010007553">
    <property type="protein sequence ID" value="KAI3929887.1"/>
    <property type="molecule type" value="Genomic_DNA"/>
</dbReference>